<feature type="compositionally biased region" description="Low complexity" evidence="1">
    <location>
        <begin position="296"/>
        <end position="317"/>
    </location>
</feature>
<proteinExistence type="predicted"/>
<sequence length="430" mass="46986">MPFSPPSSLAASQHLDRPFLFQPPKSPASVTTTPSSATATDYFSAGSASKKRQRPGSANNHDFPHAINTPHWAQCPTPSDKLFESGFGQDSGLVNEKYLLAGGFDTPSLQTNARLEQLTVPEYEFRRRLRDDDMGGNIPYHSSVFSGPLARERNGVARMPSTPDEVSRATWTGLAVRLVGKVFNFGSNVIRGFYAGDGQGYDMKDCALVGSDLLQEGINRRSTPIPGAWQDNEFLGDFEQDSPEFTDRSPTARPPNKRRQTDRDTWVLVGTPDHEPTTSSPKRKISSNSVPRSNLAQRPSASRASSRRSIAPVPRRANSNIASNGSPAPLSTAPTPTQQPSHGRRASFASTRSPQGRPSINGLGMAHMSPEAERYAKRQAKSDRAAEKAISNMGRRMEDLIRQAQEALGTKVSVEGDMEMEDEGFLDDVW</sequence>
<feature type="compositionally biased region" description="Polar residues" evidence="1">
    <location>
        <begin position="348"/>
        <end position="358"/>
    </location>
</feature>
<dbReference type="GeneID" id="54557538"/>
<feature type="compositionally biased region" description="Low complexity" evidence="1">
    <location>
        <begin position="326"/>
        <end position="341"/>
    </location>
</feature>
<name>A0A6A6CX01_ZASCE</name>
<dbReference type="OrthoDB" id="5138418at2759"/>
<feature type="compositionally biased region" description="Polar residues" evidence="1">
    <location>
        <begin position="1"/>
        <end position="11"/>
    </location>
</feature>
<reference evidence="2" key="1">
    <citation type="journal article" date="2020" name="Stud. Mycol.">
        <title>101 Dothideomycetes genomes: a test case for predicting lifestyles and emergence of pathogens.</title>
        <authorList>
            <person name="Haridas S."/>
            <person name="Albert R."/>
            <person name="Binder M."/>
            <person name="Bloem J."/>
            <person name="Labutti K."/>
            <person name="Salamov A."/>
            <person name="Andreopoulos B."/>
            <person name="Baker S."/>
            <person name="Barry K."/>
            <person name="Bills G."/>
            <person name="Bluhm B."/>
            <person name="Cannon C."/>
            <person name="Castanera R."/>
            <person name="Culley D."/>
            <person name="Daum C."/>
            <person name="Ezra D."/>
            <person name="Gonzalez J."/>
            <person name="Henrissat B."/>
            <person name="Kuo A."/>
            <person name="Liang C."/>
            <person name="Lipzen A."/>
            <person name="Lutzoni F."/>
            <person name="Magnuson J."/>
            <person name="Mondo S."/>
            <person name="Nolan M."/>
            <person name="Ohm R."/>
            <person name="Pangilinan J."/>
            <person name="Park H.-J."/>
            <person name="Ramirez L."/>
            <person name="Alfaro M."/>
            <person name="Sun H."/>
            <person name="Tritt A."/>
            <person name="Yoshinaga Y."/>
            <person name="Zwiers L.-H."/>
            <person name="Turgeon B."/>
            <person name="Goodwin S."/>
            <person name="Spatafora J."/>
            <person name="Crous P."/>
            <person name="Grigoriev I."/>
        </authorList>
    </citation>
    <scope>NUCLEOTIDE SEQUENCE</scope>
    <source>
        <strain evidence="2">ATCC 36951</strain>
    </source>
</reference>
<feature type="region of interest" description="Disordered" evidence="1">
    <location>
        <begin position="238"/>
        <end position="365"/>
    </location>
</feature>
<dbReference type="Proteomes" id="UP000799537">
    <property type="component" value="Unassembled WGS sequence"/>
</dbReference>
<feature type="compositionally biased region" description="Low complexity" evidence="1">
    <location>
        <begin position="27"/>
        <end position="40"/>
    </location>
</feature>
<feature type="region of interest" description="Disordered" evidence="1">
    <location>
        <begin position="1"/>
        <end position="71"/>
    </location>
</feature>
<keyword evidence="3" id="KW-1185">Reference proteome</keyword>
<evidence type="ECO:0000313" key="3">
    <source>
        <dbReference type="Proteomes" id="UP000799537"/>
    </source>
</evidence>
<organism evidence="2 3">
    <name type="scientific">Zasmidium cellare ATCC 36951</name>
    <dbReference type="NCBI Taxonomy" id="1080233"/>
    <lineage>
        <taxon>Eukaryota</taxon>
        <taxon>Fungi</taxon>
        <taxon>Dikarya</taxon>
        <taxon>Ascomycota</taxon>
        <taxon>Pezizomycotina</taxon>
        <taxon>Dothideomycetes</taxon>
        <taxon>Dothideomycetidae</taxon>
        <taxon>Mycosphaerellales</taxon>
        <taxon>Mycosphaerellaceae</taxon>
        <taxon>Zasmidium</taxon>
    </lineage>
</organism>
<evidence type="ECO:0000313" key="2">
    <source>
        <dbReference type="EMBL" id="KAF2171664.1"/>
    </source>
</evidence>
<dbReference type="EMBL" id="ML993582">
    <property type="protein sequence ID" value="KAF2171664.1"/>
    <property type="molecule type" value="Genomic_DNA"/>
</dbReference>
<accession>A0A6A6CX01</accession>
<dbReference type="AlphaFoldDB" id="A0A6A6CX01"/>
<dbReference type="RefSeq" id="XP_033672553.1">
    <property type="nucleotide sequence ID" value="XM_033804266.1"/>
</dbReference>
<feature type="compositionally biased region" description="Polar residues" evidence="1">
    <location>
        <begin position="286"/>
        <end position="295"/>
    </location>
</feature>
<gene>
    <name evidence="2" type="ORF">M409DRAFT_17901</name>
</gene>
<evidence type="ECO:0000256" key="1">
    <source>
        <dbReference type="SAM" id="MobiDB-lite"/>
    </source>
</evidence>
<protein>
    <submittedName>
        <fullName evidence="2">Uncharacterized protein</fullName>
    </submittedName>
</protein>